<dbReference type="PROSITE" id="PS50011">
    <property type="entry name" value="PROTEIN_KINASE_DOM"/>
    <property type="match status" value="1"/>
</dbReference>
<comment type="caution">
    <text evidence="7">The sequence shown here is derived from an EMBL/GenBank/DDBJ whole genome shotgun (WGS) entry which is preliminary data.</text>
</comment>
<keyword evidence="4" id="KW-0067">ATP-binding</keyword>
<dbReference type="Gene3D" id="1.10.510.10">
    <property type="entry name" value="Transferase(Phosphotransferase) domain 1"/>
    <property type="match status" value="1"/>
</dbReference>
<dbReference type="Gene3D" id="3.30.200.20">
    <property type="entry name" value="Phosphorylase Kinase, domain 1"/>
    <property type="match status" value="1"/>
</dbReference>
<dbReference type="AlphaFoldDB" id="A0AAE0F8X3"/>
<accession>A0AAE0F8X3</accession>
<organism evidence="7 8">
    <name type="scientific">Cymbomonas tetramitiformis</name>
    <dbReference type="NCBI Taxonomy" id="36881"/>
    <lineage>
        <taxon>Eukaryota</taxon>
        <taxon>Viridiplantae</taxon>
        <taxon>Chlorophyta</taxon>
        <taxon>Pyramimonadophyceae</taxon>
        <taxon>Pyramimonadales</taxon>
        <taxon>Pyramimonadaceae</taxon>
        <taxon>Cymbomonas</taxon>
    </lineage>
</organism>
<feature type="domain" description="PPM-type phosphatase" evidence="6">
    <location>
        <begin position="372"/>
        <end position="605"/>
    </location>
</feature>
<dbReference type="PANTHER" id="PTHR44329">
    <property type="entry name" value="SERINE/THREONINE-PROTEIN KINASE TNNI3K-RELATED"/>
    <property type="match status" value="1"/>
</dbReference>
<dbReference type="CDD" id="cd00143">
    <property type="entry name" value="PP2Cc"/>
    <property type="match status" value="1"/>
</dbReference>
<proteinExistence type="predicted"/>
<dbReference type="InterPro" id="IPR051681">
    <property type="entry name" value="Ser/Thr_Kinases-Pseudokinases"/>
</dbReference>
<reference evidence="7 8" key="1">
    <citation type="journal article" date="2015" name="Genome Biol. Evol.">
        <title>Comparative Genomics of a Bacterivorous Green Alga Reveals Evolutionary Causalities and Consequences of Phago-Mixotrophic Mode of Nutrition.</title>
        <authorList>
            <person name="Burns J.A."/>
            <person name="Paasch A."/>
            <person name="Narechania A."/>
            <person name="Kim E."/>
        </authorList>
    </citation>
    <scope>NUCLEOTIDE SEQUENCE [LARGE SCALE GENOMIC DNA]</scope>
    <source>
        <strain evidence="7 8">PLY_AMNH</strain>
    </source>
</reference>
<dbReference type="SMART" id="SM00220">
    <property type="entry name" value="S_TKc"/>
    <property type="match status" value="1"/>
</dbReference>
<feature type="domain" description="Protein kinase" evidence="5">
    <location>
        <begin position="26"/>
        <end position="310"/>
    </location>
</feature>
<evidence type="ECO:0000256" key="1">
    <source>
        <dbReference type="ARBA" id="ARBA00022679"/>
    </source>
</evidence>
<evidence type="ECO:0000256" key="4">
    <source>
        <dbReference type="ARBA" id="ARBA00022840"/>
    </source>
</evidence>
<dbReference type="InterPro" id="IPR001932">
    <property type="entry name" value="PPM-type_phosphatase-like_dom"/>
</dbReference>
<dbReference type="InterPro" id="IPR011009">
    <property type="entry name" value="Kinase-like_dom_sf"/>
</dbReference>
<keyword evidence="8" id="KW-1185">Reference proteome</keyword>
<keyword evidence="1" id="KW-0808">Transferase</keyword>
<evidence type="ECO:0000313" key="8">
    <source>
        <dbReference type="Proteomes" id="UP001190700"/>
    </source>
</evidence>
<evidence type="ECO:0000259" key="5">
    <source>
        <dbReference type="PROSITE" id="PS50011"/>
    </source>
</evidence>
<dbReference type="PROSITE" id="PS00108">
    <property type="entry name" value="PROTEIN_KINASE_ST"/>
    <property type="match status" value="1"/>
</dbReference>
<keyword evidence="3" id="KW-0418">Kinase</keyword>
<dbReference type="GO" id="GO:0005524">
    <property type="term" value="F:ATP binding"/>
    <property type="evidence" value="ECO:0007669"/>
    <property type="project" value="UniProtKB-KW"/>
</dbReference>
<evidence type="ECO:0000313" key="7">
    <source>
        <dbReference type="EMBL" id="KAK3255233.1"/>
    </source>
</evidence>
<dbReference type="GO" id="GO:0004674">
    <property type="term" value="F:protein serine/threonine kinase activity"/>
    <property type="evidence" value="ECO:0007669"/>
    <property type="project" value="TreeGrafter"/>
</dbReference>
<keyword evidence="2" id="KW-0547">Nucleotide-binding</keyword>
<evidence type="ECO:0000259" key="6">
    <source>
        <dbReference type="PROSITE" id="PS51746"/>
    </source>
</evidence>
<dbReference type="PANTHER" id="PTHR44329:SF288">
    <property type="entry name" value="MITOGEN-ACTIVATED PROTEIN KINASE KINASE KINASE 20"/>
    <property type="match status" value="1"/>
</dbReference>
<dbReference type="Pfam" id="PF00069">
    <property type="entry name" value="Pkinase"/>
    <property type="match status" value="1"/>
</dbReference>
<dbReference type="InterPro" id="IPR000719">
    <property type="entry name" value="Prot_kinase_dom"/>
</dbReference>
<sequence length="605" mass="64449">MTSESKCFRKCCVSTAVRLDATKSDFNPREVIATGATSKVVRGHYQGRPVAVKQPSLARSEDLNMFHKELQLYLRVNHPHVVGMLGARAHPPDYSIILPLCKCNLAQKVHEQGWRPNWATLLQCGAEMAAGVAHLHELQIVHRDLKPANVLMDDHGVSKVTDLGLCEDNLVLDDSVNKETGSIKFVAKGRPTGGFHKVILCGTLEYMAPEVLQKKPQSYASDVFALAVTLNEICTATVPYSDCTVERPGCHTVLEMGYGRLQLAAAVAGEGLRPIPRDDTPAGLLDLLHSCWDLDPTKRPGAQAVQDTLLSLRAELSTAGTDGTAALSGAATDPTQMVSKPAPINVALLSQAIGPTPRWGPPSRAGAAVDVRMGAFGAAGRRGEDRMEDRHIVMPKLNGMADVHLAAVFDGHRGAQAAEYMKQNLVGHLGAAWRRADSAGAALSEAFLAADAAFVGEEEAERQAAAAAGNKLGSDRPGCTALAALLWGSELVVANAGDCRAILSSAGRPVVLTRDHSAEDPAERERIAAAGGVLEEYDTWRVGAACLQITRSIGDADAKVRGSSSGTEDSSGGVARPFEALRIHLAAWHGPLRRRGFIWRRGTAL</sequence>
<evidence type="ECO:0000256" key="2">
    <source>
        <dbReference type="ARBA" id="ARBA00022741"/>
    </source>
</evidence>
<dbReference type="SMART" id="SM00332">
    <property type="entry name" value="PP2Cc"/>
    <property type="match status" value="1"/>
</dbReference>
<evidence type="ECO:0008006" key="9">
    <source>
        <dbReference type="Google" id="ProtNLM"/>
    </source>
</evidence>
<dbReference type="PROSITE" id="PS51746">
    <property type="entry name" value="PPM_2"/>
    <property type="match status" value="1"/>
</dbReference>
<evidence type="ECO:0000256" key="3">
    <source>
        <dbReference type="ARBA" id="ARBA00022777"/>
    </source>
</evidence>
<dbReference type="Pfam" id="PF00481">
    <property type="entry name" value="PP2C"/>
    <property type="match status" value="1"/>
</dbReference>
<name>A0AAE0F8X3_9CHLO</name>
<gene>
    <name evidence="7" type="ORF">CYMTET_35575</name>
</gene>
<dbReference type="Gene3D" id="3.60.40.10">
    <property type="entry name" value="PPM-type phosphatase domain"/>
    <property type="match status" value="1"/>
</dbReference>
<dbReference type="SUPFAM" id="SSF56112">
    <property type="entry name" value="Protein kinase-like (PK-like)"/>
    <property type="match status" value="1"/>
</dbReference>
<dbReference type="Proteomes" id="UP001190700">
    <property type="component" value="Unassembled WGS sequence"/>
</dbReference>
<dbReference type="InterPro" id="IPR008271">
    <property type="entry name" value="Ser/Thr_kinase_AS"/>
</dbReference>
<dbReference type="InterPro" id="IPR036457">
    <property type="entry name" value="PPM-type-like_dom_sf"/>
</dbReference>
<protein>
    <recommendedName>
        <fullName evidence="9">Protein-serine/threonine phosphatase</fullName>
    </recommendedName>
</protein>
<dbReference type="SUPFAM" id="SSF81606">
    <property type="entry name" value="PP2C-like"/>
    <property type="match status" value="1"/>
</dbReference>
<dbReference type="EMBL" id="LGRX02022838">
    <property type="protein sequence ID" value="KAK3255233.1"/>
    <property type="molecule type" value="Genomic_DNA"/>
</dbReference>